<evidence type="ECO:0000313" key="2">
    <source>
        <dbReference type="Proteomes" id="UP000053462"/>
    </source>
</evidence>
<keyword evidence="2" id="KW-1185">Reference proteome</keyword>
<dbReference type="RefSeq" id="WP_058938615.1">
    <property type="nucleotide sequence ID" value="NZ_LLYW01000018.1"/>
</dbReference>
<dbReference type="OrthoDB" id="100944at2157"/>
<dbReference type="EMBL" id="LLYW01000018">
    <property type="protein sequence ID" value="KUH33585.1"/>
    <property type="molecule type" value="Genomic_DNA"/>
</dbReference>
<evidence type="ECO:0000313" key="1">
    <source>
        <dbReference type="EMBL" id="KUH33585.1"/>
    </source>
</evidence>
<gene>
    <name evidence="1" type="ORF">APY94_05160</name>
</gene>
<dbReference type="Proteomes" id="UP000053462">
    <property type="component" value="Unassembled WGS sequence"/>
</dbReference>
<dbReference type="AlphaFoldDB" id="A0A124EBD8"/>
<name>A0A124EBD8_9EURY</name>
<comment type="caution">
    <text evidence="1">The sequence shown here is derived from an EMBL/GenBank/DDBJ whole genome shotgun (WGS) entry which is preliminary data.</text>
</comment>
<protein>
    <submittedName>
        <fullName evidence="1">Uncharacterized protein</fullName>
    </submittedName>
</protein>
<proteinExistence type="predicted"/>
<organism evidence="1 2">
    <name type="scientific">Thermococcus celericrescens</name>
    <dbReference type="NCBI Taxonomy" id="227598"/>
    <lineage>
        <taxon>Archaea</taxon>
        <taxon>Methanobacteriati</taxon>
        <taxon>Methanobacteriota</taxon>
        <taxon>Thermococci</taxon>
        <taxon>Thermococcales</taxon>
        <taxon>Thermococcaceae</taxon>
        <taxon>Thermococcus</taxon>
    </lineage>
</organism>
<reference evidence="1 2" key="1">
    <citation type="submission" date="2015-10" db="EMBL/GenBank/DDBJ databases">
        <title>Draft genome sequence of Thermococcus celericrescens strain DSM 17994.</title>
        <authorList>
            <person name="Hong S.-J."/>
            <person name="Park C.-E."/>
            <person name="Shin J.-H."/>
        </authorList>
    </citation>
    <scope>NUCLEOTIDE SEQUENCE [LARGE SCALE GENOMIC DNA]</scope>
    <source>
        <strain evidence="1 2">DSM 17994</strain>
    </source>
</reference>
<accession>A0A124EBD8</accession>
<sequence>MKWKSLLAVLIGLLVVGVTAGNSYAPIQKPRYPVQPSGPLTKVFTGPKAPLYALSFVKGRTLTLTINFSAIKNATFIGIALRPAGNGAYIPAYYIVQGAKPWEYSLIQRKFTEFAEGHFRAQVSDIKIASSIEPNVNWNYAGSIDYITHTVSHLGQSGYLEFKGFYYYYVIDQNTIEYYAQTKLRGDVSSSAVAVKDLDLHVSRGHTHEVIDDFLPDGHIGPTTSYYESLTVELTPEEATKISASAGYSVNTNDDYYFRIDTHTADPNSYVDFHAYDFKKKSWWRDPPAWGRSFYMKTATTMKTTSTATTTYFGVFKYRVSGEFYFKTPDYTVITKSPEDIDVSVFVYPPHTVFHG</sequence>